<reference evidence="5 6" key="1">
    <citation type="journal article" date="2015" name="Nature">
        <title>rRNA introns, odd ribosomes, and small enigmatic genomes across a large radiation of phyla.</title>
        <authorList>
            <person name="Brown C.T."/>
            <person name="Hug L.A."/>
            <person name="Thomas B.C."/>
            <person name="Sharon I."/>
            <person name="Castelle C.J."/>
            <person name="Singh A."/>
            <person name="Wilkins M.J."/>
            <person name="Williams K.H."/>
            <person name="Banfield J.F."/>
        </authorList>
    </citation>
    <scope>NUCLEOTIDE SEQUENCE [LARGE SCALE GENOMIC DNA]</scope>
</reference>
<dbReference type="SUPFAM" id="SSF52161">
    <property type="entry name" value="Ribosomal protein L13"/>
    <property type="match status" value="1"/>
</dbReference>
<keyword evidence="2 4" id="KW-0689">Ribosomal protein</keyword>
<dbReference type="Pfam" id="PF00572">
    <property type="entry name" value="Ribosomal_L13"/>
    <property type="match status" value="1"/>
</dbReference>
<gene>
    <name evidence="4" type="primary">rplM</name>
    <name evidence="5" type="ORF">US67_C0015G0012</name>
</gene>
<dbReference type="Proteomes" id="UP000034366">
    <property type="component" value="Unassembled WGS sequence"/>
</dbReference>
<dbReference type="AlphaFoldDB" id="A0A0G0L9R9"/>
<dbReference type="CDD" id="cd00392">
    <property type="entry name" value="Ribosomal_L13"/>
    <property type="match status" value="1"/>
</dbReference>
<dbReference type="GO" id="GO:0006412">
    <property type="term" value="P:translation"/>
    <property type="evidence" value="ECO:0007669"/>
    <property type="project" value="UniProtKB-UniRule"/>
</dbReference>
<dbReference type="InterPro" id="IPR005822">
    <property type="entry name" value="Ribosomal_uL13"/>
</dbReference>
<comment type="subunit">
    <text evidence="4">Part of the 50S ribosomal subunit.</text>
</comment>
<dbReference type="PANTHER" id="PTHR11545:SF2">
    <property type="entry name" value="LARGE RIBOSOMAL SUBUNIT PROTEIN UL13M"/>
    <property type="match status" value="1"/>
</dbReference>
<dbReference type="GO" id="GO:0003735">
    <property type="term" value="F:structural constituent of ribosome"/>
    <property type="evidence" value="ECO:0007669"/>
    <property type="project" value="InterPro"/>
</dbReference>
<evidence type="ECO:0000256" key="4">
    <source>
        <dbReference type="HAMAP-Rule" id="MF_01366"/>
    </source>
</evidence>
<protein>
    <recommendedName>
        <fullName evidence="4">Large ribosomal subunit protein uL13</fullName>
    </recommendedName>
</protein>
<dbReference type="Gene3D" id="3.90.1180.10">
    <property type="entry name" value="Ribosomal protein L13"/>
    <property type="match status" value="1"/>
</dbReference>
<evidence type="ECO:0000256" key="1">
    <source>
        <dbReference type="ARBA" id="ARBA00006227"/>
    </source>
</evidence>
<dbReference type="InterPro" id="IPR036899">
    <property type="entry name" value="Ribosomal_uL13_sf"/>
</dbReference>
<dbReference type="InterPro" id="IPR005823">
    <property type="entry name" value="Ribosomal_uL13_bac-type"/>
</dbReference>
<dbReference type="EMBL" id="LBTW01000015">
    <property type="protein sequence ID" value="KKQ49421.1"/>
    <property type="molecule type" value="Genomic_DNA"/>
</dbReference>
<dbReference type="PATRIC" id="fig|1618592.3.peg.324"/>
<dbReference type="PIRSF" id="PIRSF002181">
    <property type="entry name" value="Ribosomal_L13"/>
    <property type="match status" value="1"/>
</dbReference>
<dbReference type="GO" id="GO:0022625">
    <property type="term" value="C:cytosolic large ribosomal subunit"/>
    <property type="evidence" value="ECO:0007669"/>
    <property type="project" value="TreeGrafter"/>
</dbReference>
<comment type="function">
    <text evidence="4">This protein is one of the early assembly proteins of the 50S ribosomal subunit, although it is not seen to bind rRNA by itself. It is important during the early stages of 50S assembly.</text>
</comment>
<comment type="caution">
    <text evidence="5">The sequence shown here is derived from an EMBL/GenBank/DDBJ whole genome shotgun (WGS) entry which is preliminary data.</text>
</comment>
<dbReference type="HAMAP" id="MF_01366">
    <property type="entry name" value="Ribosomal_uL13"/>
    <property type="match status" value="1"/>
</dbReference>
<evidence type="ECO:0000313" key="6">
    <source>
        <dbReference type="Proteomes" id="UP000034366"/>
    </source>
</evidence>
<sequence>MKTYQPKKNDVTREWHLIDVKGKVLGRVASEISIKLIGKHKVNYSRHMDSGDYVVAINAGEIKVTGKKEDQKVYRSHSGYPAGFKEVKYSKLLSENPNRILELAVKGMIPDNRLKDKRLSRLKIFTGDKHPYEDKVKK</sequence>
<dbReference type="GO" id="GO:0017148">
    <property type="term" value="P:negative regulation of translation"/>
    <property type="evidence" value="ECO:0007669"/>
    <property type="project" value="TreeGrafter"/>
</dbReference>
<name>A0A0G0L9R9_9BACT</name>
<dbReference type="NCBIfam" id="TIGR01066">
    <property type="entry name" value="rplM_bact"/>
    <property type="match status" value="1"/>
</dbReference>
<proteinExistence type="inferred from homology"/>
<keyword evidence="3 4" id="KW-0687">Ribonucleoprotein</keyword>
<dbReference type="GO" id="GO:0003729">
    <property type="term" value="F:mRNA binding"/>
    <property type="evidence" value="ECO:0007669"/>
    <property type="project" value="TreeGrafter"/>
</dbReference>
<accession>A0A0G0L9R9</accession>
<evidence type="ECO:0000256" key="3">
    <source>
        <dbReference type="ARBA" id="ARBA00023274"/>
    </source>
</evidence>
<evidence type="ECO:0000313" key="5">
    <source>
        <dbReference type="EMBL" id="KKQ49421.1"/>
    </source>
</evidence>
<dbReference type="PANTHER" id="PTHR11545">
    <property type="entry name" value="RIBOSOMAL PROTEIN L13"/>
    <property type="match status" value="1"/>
</dbReference>
<organism evidence="5 6">
    <name type="scientific">Candidatus Woesebacteria bacterium GW2011_GWD1_38_10</name>
    <dbReference type="NCBI Taxonomy" id="1618592"/>
    <lineage>
        <taxon>Bacteria</taxon>
        <taxon>Candidatus Woeseibacteriota</taxon>
    </lineage>
</organism>
<comment type="similarity">
    <text evidence="1 4">Belongs to the universal ribosomal protein uL13 family.</text>
</comment>
<evidence type="ECO:0000256" key="2">
    <source>
        <dbReference type="ARBA" id="ARBA00022980"/>
    </source>
</evidence>